<dbReference type="AlphaFoldDB" id="A0A443S9B3"/>
<dbReference type="InterPro" id="IPR006629">
    <property type="entry name" value="LITAF"/>
</dbReference>
<dbReference type="GO" id="GO:0008270">
    <property type="term" value="F:zinc ion binding"/>
    <property type="evidence" value="ECO:0007669"/>
    <property type="project" value="TreeGrafter"/>
</dbReference>
<evidence type="ECO:0000256" key="5">
    <source>
        <dbReference type="ARBA" id="ARBA00022723"/>
    </source>
</evidence>
<comment type="subcellular location">
    <subcellularLocation>
        <location evidence="2">Endosome membrane</location>
        <topology evidence="2">Peripheral membrane protein</topology>
    </subcellularLocation>
    <subcellularLocation>
        <location evidence="1">Late endosome membrane</location>
    </subcellularLocation>
    <subcellularLocation>
        <location evidence="3">Lysosome membrane</location>
        <topology evidence="3">Peripheral membrane protein</topology>
        <orientation evidence="3">Cytoplasmic side</orientation>
    </subcellularLocation>
</comment>
<protein>
    <submittedName>
        <fullName evidence="10">Cell death-inducing p53-target protein 1-like isoform X1</fullName>
    </submittedName>
</protein>
<keyword evidence="6" id="KW-0862">Zinc</keyword>
<keyword evidence="5" id="KW-0479">Metal-binding</keyword>
<keyword evidence="8" id="KW-0812">Transmembrane</keyword>
<dbReference type="Proteomes" id="UP000288716">
    <property type="component" value="Unassembled WGS sequence"/>
</dbReference>
<gene>
    <name evidence="10" type="ORF">B4U80_04156</name>
</gene>
<dbReference type="GO" id="GO:0031902">
    <property type="term" value="C:late endosome membrane"/>
    <property type="evidence" value="ECO:0007669"/>
    <property type="project" value="UniProtKB-SubCell"/>
</dbReference>
<dbReference type="PANTHER" id="PTHR23292">
    <property type="entry name" value="LIPOPOLYSACCHARIDE-INDUCED TUMOR NECROSIS FACTOR-ALPHA FACTOR"/>
    <property type="match status" value="1"/>
</dbReference>
<name>A0A443S9B3_9ACAR</name>
<keyword evidence="7 8" id="KW-0472">Membrane</keyword>
<dbReference type="VEuPathDB" id="VectorBase:LDEU008047"/>
<comment type="similarity">
    <text evidence="4">Belongs to the CDIP1/LITAF family.</text>
</comment>
<evidence type="ECO:0000313" key="11">
    <source>
        <dbReference type="Proteomes" id="UP000288716"/>
    </source>
</evidence>
<dbReference type="PANTHER" id="PTHR23292:SF6">
    <property type="entry name" value="FI16602P1-RELATED"/>
    <property type="match status" value="1"/>
</dbReference>
<evidence type="ECO:0000256" key="6">
    <source>
        <dbReference type="ARBA" id="ARBA00022833"/>
    </source>
</evidence>
<dbReference type="EMBL" id="NCKV01005555">
    <property type="protein sequence ID" value="RWS23995.1"/>
    <property type="molecule type" value="Genomic_DNA"/>
</dbReference>
<sequence length="146" mass="16025">MYQPYPDQPPPYASNYPSAPVGAPQPGFAPVNMPATLPVYNSYSASPQPQVIVQQPPTTTIIVGQMFYGPYPQQSTCLNCQKAVMSRTVPTTGSLTWMMCIILAFMGLDCGCCLIPFACDSCKDIEHYCPECGQFMGVYNRGGRRY</sequence>
<dbReference type="InterPro" id="IPR037519">
    <property type="entry name" value="LITAF_fam"/>
</dbReference>
<dbReference type="SMART" id="SM00714">
    <property type="entry name" value="LITAF"/>
    <property type="match status" value="1"/>
</dbReference>
<evidence type="ECO:0000256" key="4">
    <source>
        <dbReference type="ARBA" id="ARBA00005975"/>
    </source>
</evidence>
<reference evidence="10 11" key="1">
    <citation type="journal article" date="2018" name="Gigascience">
        <title>Genomes of trombidid mites reveal novel predicted allergens and laterally-transferred genes associated with secondary metabolism.</title>
        <authorList>
            <person name="Dong X."/>
            <person name="Chaisiri K."/>
            <person name="Xia D."/>
            <person name="Armstrong S.D."/>
            <person name="Fang Y."/>
            <person name="Donnelly M.J."/>
            <person name="Kadowaki T."/>
            <person name="McGarry J.W."/>
            <person name="Darby A.C."/>
            <person name="Makepeace B.L."/>
        </authorList>
    </citation>
    <scope>NUCLEOTIDE SEQUENCE [LARGE SCALE GENOMIC DNA]</scope>
    <source>
        <strain evidence="10">UoL-UT</strain>
    </source>
</reference>
<evidence type="ECO:0000256" key="8">
    <source>
        <dbReference type="SAM" id="Phobius"/>
    </source>
</evidence>
<evidence type="ECO:0000256" key="1">
    <source>
        <dbReference type="ARBA" id="ARBA00004414"/>
    </source>
</evidence>
<dbReference type="Pfam" id="PF10601">
    <property type="entry name" value="zf-LITAF-like"/>
    <property type="match status" value="1"/>
</dbReference>
<evidence type="ECO:0000256" key="2">
    <source>
        <dbReference type="ARBA" id="ARBA00004481"/>
    </source>
</evidence>
<proteinExistence type="inferred from homology"/>
<dbReference type="GO" id="GO:0005765">
    <property type="term" value="C:lysosomal membrane"/>
    <property type="evidence" value="ECO:0007669"/>
    <property type="project" value="UniProtKB-SubCell"/>
</dbReference>
<keyword evidence="8" id="KW-1133">Transmembrane helix</keyword>
<feature type="transmembrane region" description="Helical" evidence="8">
    <location>
        <begin position="95"/>
        <end position="118"/>
    </location>
</feature>
<comment type="caution">
    <text evidence="10">The sequence shown here is derived from an EMBL/GenBank/DDBJ whole genome shotgun (WGS) entry which is preliminary data.</text>
</comment>
<keyword evidence="11" id="KW-1185">Reference proteome</keyword>
<evidence type="ECO:0000256" key="7">
    <source>
        <dbReference type="ARBA" id="ARBA00023136"/>
    </source>
</evidence>
<dbReference type="STRING" id="299467.A0A443S9B3"/>
<accession>A0A443S9B3</accession>
<evidence type="ECO:0000313" key="10">
    <source>
        <dbReference type="EMBL" id="RWS23995.1"/>
    </source>
</evidence>
<feature type="domain" description="LITAF" evidence="9">
    <location>
        <begin position="57"/>
        <end position="141"/>
    </location>
</feature>
<dbReference type="OrthoDB" id="6513190at2759"/>
<evidence type="ECO:0000259" key="9">
    <source>
        <dbReference type="PROSITE" id="PS51837"/>
    </source>
</evidence>
<organism evidence="10 11">
    <name type="scientific">Leptotrombidium deliense</name>
    <dbReference type="NCBI Taxonomy" id="299467"/>
    <lineage>
        <taxon>Eukaryota</taxon>
        <taxon>Metazoa</taxon>
        <taxon>Ecdysozoa</taxon>
        <taxon>Arthropoda</taxon>
        <taxon>Chelicerata</taxon>
        <taxon>Arachnida</taxon>
        <taxon>Acari</taxon>
        <taxon>Acariformes</taxon>
        <taxon>Trombidiformes</taxon>
        <taxon>Prostigmata</taxon>
        <taxon>Anystina</taxon>
        <taxon>Parasitengona</taxon>
        <taxon>Trombiculoidea</taxon>
        <taxon>Trombiculidae</taxon>
        <taxon>Leptotrombidium</taxon>
    </lineage>
</organism>
<dbReference type="PROSITE" id="PS51837">
    <property type="entry name" value="LITAF"/>
    <property type="match status" value="1"/>
</dbReference>
<evidence type="ECO:0000256" key="3">
    <source>
        <dbReference type="ARBA" id="ARBA00004630"/>
    </source>
</evidence>